<dbReference type="EMBL" id="NGJT01000007">
    <property type="protein sequence ID" value="RST94648.1"/>
    <property type="molecule type" value="Genomic_DNA"/>
</dbReference>
<evidence type="ECO:0000313" key="2">
    <source>
        <dbReference type="Proteomes" id="UP000288490"/>
    </source>
</evidence>
<dbReference type="Gene3D" id="3.40.720.10">
    <property type="entry name" value="Alkaline Phosphatase, subunit A"/>
    <property type="match status" value="1"/>
</dbReference>
<reference evidence="1 2" key="1">
    <citation type="submission" date="2017-05" db="EMBL/GenBank/DDBJ databases">
        <title>Vagococcus spp. assemblies.</title>
        <authorList>
            <person name="Gulvik C.A."/>
        </authorList>
    </citation>
    <scope>NUCLEOTIDE SEQUENCE [LARGE SCALE GENOMIC DNA]</scope>
    <source>
        <strain evidence="1 2">SS1994</strain>
    </source>
</reference>
<proteinExistence type="predicted"/>
<dbReference type="Pfam" id="PF01663">
    <property type="entry name" value="Phosphodiest"/>
    <property type="match status" value="1"/>
</dbReference>
<comment type="caution">
    <text evidence="1">The sequence shown here is derived from an EMBL/GenBank/DDBJ whole genome shotgun (WGS) entry which is preliminary data.</text>
</comment>
<organism evidence="1 2">
    <name type="scientific">Vagococcus bubulae</name>
    <dbReference type="NCBI Taxonomy" id="1977868"/>
    <lineage>
        <taxon>Bacteria</taxon>
        <taxon>Bacillati</taxon>
        <taxon>Bacillota</taxon>
        <taxon>Bacilli</taxon>
        <taxon>Lactobacillales</taxon>
        <taxon>Enterococcaceae</taxon>
        <taxon>Vagococcus</taxon>
    </lineage>
</organism>
<dbReference type="InterPro" id="IPR017850">
    <property type="entry name" value="Alkaline_phosphatase_core_sf"/>
</dbReference>
<accession>A0A429ZLW3</accession>
<evidence type="ECO:0000313" key="1">
    <source>
        <dbReference type="EMBL" id="RST94648.1"/>
    </source>
</evidence>
<dbReference type="GO" id="GO:0016787">
    <property type="term" value="F:hydrolase activity"/>
    <property type="evidence" value="ECO:0007669"/>
    <property type="project" value="UniProtKB-ARBA"/>
</dbReference>
<dbReference type="OrthoDB" id="8580666at2"/>
<keyword evidence="2" id="KW-1185">Reference proteome</keyword>
<dbReference type="AlphaFoldDB" id="A0A429ZLW3"/>
<sequence length="257" mass="29316">MLKNKVVLVILDGCRYDVAMEQMGFLNSLVEHNQAQVRKMKAEMPSNSRPLYEVIMTGKPMYQNEIYTNLCVQRSKETSIFDLVKASGGTTGMAGYYWMSELYNSSPYNIFTDRIQNDDSKLIQHGIFYSEDHYPDSHVFADAHSIISHFSPDFMVVHSMNIDDVGHKFTSYSREYMAQVNIADNILGTIVPKWRDLGYQVIVTADHGMDEYGLHGGNLPQHREVPFYLLSNLVSLPEEPIMNQLDLMPFIAELLGV</sequence>
<name>A0A429ZLW3_9ENTE</name>
<dbReference type="Proteomes" id="UP000288490">
    <property type="component" value="Unassembled WGS sequence"/>
</dbReference>
<protein>
    <submittedName>
        <fullName evidence="1">Nucleotide pyrophosphatase</fullName>
    </submittedName>
</protein>
<dbReference type="RefSeq" id="WP_125957306.1">
    <property type="nucleotide sequence ID" value="NZ_JAQEJV010000008.1"/>
</dbReference>
<gene>
    <name evidence="1" type="ORF">CBF36_05440</name>
</gene>
<dbReference type="PANTHER" id="PTHR10151:SF120">
    <property type="entry name" value="BIS(5'-ADENOSYL)-TRIPHOSPHATASE"/>
    <property type="match status" value="1"/>
</dbReference>
<dbReference type="InterPro" id="IPR002591">
    <property type="entry name" value="Phosphodiest/P_Trfase"/>
</dbReference>
<dbReference type="SUPFAM" id="SSF53649">
    <property type="entry name" value="Alkaline phosphatase-like"/>
    <property type="match status" value="1"/>
</dbReference>
<dbReference type="PANTHER" id="PTHR10151">
    <property type="entry name" value="ECTONUCLEOTIDE PYROPHOSPHATASE/PHOSPHODIESTERASE"/>
    <property type="match status" value="1"/>
</dbReference>